<organism evidence="2 3">
    <name type="scientific">Ructibacterium gallinarum</name>
    <dbReference type="NCBI Taxonomy" id="2779355"/>
    <lineage>
        <taxon>Bacteria</taxon>
        <taxon>Bacillati</taxon>
        <taxon>Bacillota</taxon>
        <taxon>Clostridia</taxon>
        <taxon>Eubacteriales</taxon>
        <taxon>Oscillospiraceae</taxon>
        <taxon>Ructibacterium</taxon>
    </lineage>
</organism>
<dbReference type="RefSeq" id="WP_226393725.1">
    <property type="nucleotide sequence ID" value="NZ_JADCKB010000040.1"/>
</dbReference>
<reference evidence="2" key="1">
    <citation type="submission" date="2020-10" db="EMBL/GenBank/DDBJ databases">
        <title>ChiBAC.</title>
        <authorList>
            <person name="Zenner C."/>
            <person name="Hitch T.C.A."/>
            <person name="Clavel T."/>
        </authorList>
    </citation>
    <scope>NUCLEOTIDE SEQUENCE</scope>
    <source>
        <strain evidence="2">DSM 107454</strain>
    </source>
</reference>
<proteinExistence type="predicted"/>
<name>A0A9D5M010_9FIRM</name>
<dbReference type="AlphaFoldDB" id="A0A9D5M010"/>
<evidence type="ECO:0000313" key="2">
    <source>
        <dbReference type="EMBL" id="MBE5041193.1"/>
    </source>
</evidence>
<dbReference type="Proteomes" id="UP000806542">
    <property type="component" value="Unassembled WGS sequence"/>
</dbReference>
<evidence type="ECO:0000313" key="3">
    <source>
        <dbReference type="Proteomes" id="UP000806542"/>
    </source>
</evidence>
<comment type="caution">
    <text evidence="2">The sequence shown here is derived from an EMBL/GenBank/DDBJ whole genome shotgun (WGS) entry which is preliminary data.</text>
</comment>
<protein>
    <submittedName>
        <fullName evidence="2">Uncharacterized protein</fullName>
    </submittedName>
</protein>
<evidence type="ECO:0000256" key="1">
    <source>
        <dbReference type="SAM" id="MobiDB-lite"/>
    </source>
</evidence>
<accession>A0A9D5M010</accession>
<feature type="region of interest" description="Disordered" evidence="1">
    <location>
        <begin position="95"/>
        <end position="127"/>
    </location>
</feature>
<dbReference type="EMBL" id="JADCKB010000040">
    <property type="protein sequence ID" value="MBE5041193.1"/>
    <property type="molecule type" value="Genomic_DNA"/>
</dbReference>
<keyword evidence="3" id="KW-1185">Reference proteome</keyword>
<gene>
    <name evidence="2" type="ORF">INF28_12095</name>
</gene>
<feature type="compositionally biased region" description="Basic and acidic residues" evidence="1">
    <location>
        <begin position="113"/>
        <end position="127"/>
    </location>
</feature>
<sequence>MIDITATFRQKVQIDMYDAIKQIKSALGFNMGYGEFLNVENGKLIHAKDTSYHGSPNYEYTEISNNPNYIAIYNSLNTLEEYLSDRSAPKWAKHIEPAEQKPSVKKQLAKLPKQPEPKQKSIDKGAR</sequence>